<protein>
    <submittedName>
        <fullName evidence="2">XRE family transcriptional regulator</fullName>
    </submittedName>
</protein>
<dbReference type="InterPro" id="IPR010982">
    <property type="entry name" value="Lambda_DNA-bd_dom_sf"/>
</dbReference>
<dbReference type="SUPFAM" id="SSF47413">
    <property type="entry name" value="lambda repressor-like DNA-binding domains"/>
    <property type="match status" value="1"/>
</dbReference>
<evidence type="ECO:0000313" key="2">
    <source>
        <dbReference type="EMBL" id="TFU29811.1"/>
    </source>
</evidence>
<dbReference type="SMART" id="SM00530">
    <property type="entry name" value="HTH_XRE"/>
    <property type="match status" value="1"/>
</dbReference>
<dbReference type="RefSeq" id="WP_135053286.1">
    <property type="nucleotide sequence ID" value="NZ_CAKOCW010000040.1"/>
</dbReference>
<gene>
    <name evidence="2" type="ORF">E4U01_08505</name>
</gene>
<accession>A0A4Y9FL12</accession>
<dbReference type="EMBL" id="SPQA01000037">
    <property type="protein sequence ID" value="TFU29811.1"/>
    <property type="molecule type" value="Genomic_DNA"/>
</dbReference>
<dbReference type="PROSITE" id="PS50943">
    <property type="entry name" value="HTH_CROC1"/>
    <property type="match status" value="1"/>
</dbReference>
<evidence type="ECO:0000259" key="1">
    <source>
        <dbReference type="PROSITE" id="PS50943"/>
    </source>
</evidence>
<dbReference type="GO" id="GO:0003677">
    <property type="term" value="F:DNA binding"/>
    <property type="evidence" value="ECO:0007669"/>
    <property type="project" value="InterPro"/>
</dbReference>
<dbReference type="CDD" id="cd00093">
    <property type="entry name" value="HTH_XRE"/>
    <property type="match status" value="1"/>
</dbReference>
<comment type="caution">
    <text evidence="2">The sequence shown here is derived from an EMBL/GenBank/DDBJ whole genome shotgun (WGS) entry which is preliminary data.</text>
</comment>
<sequence length="121" mass="13898">MKTFGEYIKTLRTGRRITMKDLANQLGITAPYLNDVEKGRRDSFDLEKLNAIAKIFELSDEETNRLMNLAGEQRNSIAPDLPEYIVGKDYVTAALRKAKDLDVGEKEWLEFIERLSEKGEE</sequence>
<dbReference type="InterPro" id="IPR001387">
    <property type="entry name" value="Cro/C1-type_HTH"/>
</dbReference>
<proteinExistence type="predicted"/>
<evidence type="ECO:0000313" key="3">
    <source>
        <dbReference type="Proteomes" id="UP000297747"/>
    </source>
</evidence>
<name>A0A4Y9FL12_STRAI</name>
<dbReference type="AlphaFoldDB" id="A0A4Y9FL12"/>
<feature type="domain" description="HTH cro/C1-type" evidence="1">
    <location>
        <begin position="8"/>
        <end position="63"/>
    </location>
</feature>
<organism evidence="2 3">
    <name type="scientific">Streptococcus acidominimus</name>
    <dbReference type="NCBI Taxonomy" id="1326"/>
    <lineage>
        <taxon>Bacteria</taxon>
        <taxon>Bacillati</taxon>
        <taxon>Bacillota</taxon>
        <taxon>Bacilli</taxon>
        <taxon>Lactobacillales</taxon>
        <taxon>Streptococcaceae</taxon>
        <taxon>Streptococcus</taxon>
    </lineage>
</organism>
<dbReference type="Gene3D" id="1.10.260.40">
    <property type="entry name" value="lambda repressor-like DNA-binding domains"/>
    <property type="match status" value="1"/>
</dbReference>
<reference evidence="2 3" key="1">
    <citation type="submission" date="2019-03" db="EMBL/GenBank/DDBJ databases">
        <title>Diversity of the mouse oral microbiome.</title>
        <authorList>
            <person name="Joseph S."/>
            <person name="Aduse-Opoku J."/>
            <person name="Curtis M."/>
            <person name="Wade W."/>
            <person name="Hashim A."/>
        </authorList>
    </citation>
    <scope>NUCLEOTIDE SEQUENCE [LARGE SCALE GENOMIC DNA]</scope>
    <source>
        <strain evidence="2 3">HT4</strain>
    </source>
</reference>
<dbReference type="Proteomes" id="UP000297747">
    <property type="component" value="Unassembled WGS sequence"/>
</dbReference>
<dbReference type="Pfam" id="PF13560">
    <property type="entry name" value="HTH_31"/>
    <property type="match status" value="1"/>
</dbReference>